<gene>
    <name evidence="2" type="ORF">XU08_C0001G0190</name>
</gene>
<feature type="transmembrane region" description="Helical" evidence="1">
    <location>
        <begin position="6"/>
        <end position="25"/>
    </location>
</feature>
<sequence length="54" mass="6074">MTKELGIILTLTLIAVLSWVGWLFFEGASGLDQIDYSKKVIEPLNPILRTDILQ</sequence>
<dbReference type="AlphaFoldDB" id="A0A0T5ZYA2"/>
<keyword evidence="1" id="KW-0472">Membrane</keyword>
<keyword evidence="1" id="KW-1133">Transmembrane helix</keyword>
<dbReference type="EMBL" id="LDXK01000001">
    <property type="protein sequence ID" value="KRT67780.1"/>
    <property type="molecule type" value="Genomic_DNA"/>
</dbReference>
<proteinExistence type="predicted"/>
<comment type="caution">
    <text evidence="2">The sequence shown here is derived from an EMBL/GenBank/DDBJ whole genome shotgun (WGS) entry which is preliminary data.</text>
</comment>
<reference evidence="2 3" key="1">
    <citation type="submission" date="2015-05" db="EMBL/GenBank/DDBJ databases">
        <title>Critical biogeochemical functions in the subsurface are associated with bacteria from new phyla and little studied lineages.</title>
        <authorList>
            <person name="Hug L.A."/>
            <person name="Thomas B.C."/>
            <person name="Sharon I."/>
            <person name="Brown C.T."/>
            <person name="Sharma R."/>
            <person name="Hettich R.L."/>
            <person name="Wilkins M.J."/>
            <person name="Williams K.H."/>
            <person name="Singh A."/>
            <person name="Banfield J.F."/>
        </authorList>
    </citation>
    <scope>NUCLEOTIDE SEQUENCE [LARGE SCALE GENOMIC DNA]</scope>
    <source>
        <strain evidence="2">CSP1-7</strain>
    </source>
</reference>
<accession>A0A0T5ZYA2</accession>
<evidence type="ECO:0000313" key="3">
    <source>
        <dbReference type="Proteomes" id="UP000051297"/>
    </source>
</evidence>
<dbReference type="STRING" id="1576480.XU08_C0001G0190"/>
<evidence type="ECO:0000313" key="2">
    <source>
        <dbReference type="EMBL" id="KRT67780.1"/>
    </source>
</evidence>
<name>A0A0T5ZYA2_UNCKA</name>
<protein>
    <submittedName>
        <fullName evidence="2">Uncharacterized protein</fullName>
    </submittedName>
</protein>
<dbReference type="Proteomes" id="UP000051297">
    <property type="component" value="Unassembled WGS sequence"/>
</dbReference>
<evidence type="ECO:0000256" key="1">
    <source>
        <dbReference type="SAM" id="Phobius"/>
    </source>
</evidence>
<keyword evidence="1" id="KW-0812">Transmembrane</keyword>
<organism evidence="2 3">
    <name type="scientific">candidate division WWE3 bacterium CSP1-7</name>
    <dbReference type="NCBI Taxonomy" id="1576480"/>
    <lineage>
        <taxon>Bacteria</taxon>
        <taxon>Katanobacteria</taxon>
    </lineage>
</organism>